<dbReference type="PANTHER" id="PTHR13318">
    <property type="entry name" value="PARTNER OF PAIRED, ISOFORM B-RELATED"/>
    <property type="match status" value="1"/>
</dbReference>
<dbReference type="PANTHER" id="PTHR13318:SF190">
    <property type="entry name" value="PARTNER OF PAIRED, ISOFORM B"/>
    <property type="match status" value="1"/>
</dbReference>
<dbReference type="Proteomes" id="UP000708148">
    <property type="component" value="Unassembled WGS sequence"/>
</dbReference>
<dbReference type="GO" id="GO:0005930">
    <property type="term" value="C:axoneme"/>
    <property type="evidence" value="ECO:0007669"/>
    <property type="project" value="UniProtKB-SubCell"/>
</dbReference>
<sequence length="547" mass="58310">MDNLSRRASSGQECSRLGGWGDLPHCLLHRVHLMLKLTMAPGRPPSGQRVSHARLSAALKSMRLVNRHWHDLVSRLVRRLSLPWGTEPISGDTIAAISRKFPNVEVLQVGLGLGPADLSSLAAMSRLTSLRFTYPPRGGAECAIRGLANVTRLKELRLAGFGEINESGLRVLTALSRLQRLHLSYGPRERVRDSTQVGALRALRGMPSLTYLRLEAPAAVMNVKWLAALTGIADLDLSGCSLMAMTEGEDDFPTGLAAMERLTRLDLADCNLTGRVMKWALSNMSLTDLNLRRCGFFAEGQLRRLAALTGLARLSLQGCANVGGREALYLSRLAGLRDLDLSYSDVTDGGLQMVAKLPRLGRLSLRACSKVGSPGARYLATIPDLTTLDLSRCPVAIDFISTMTSLTDLSVSGCLATERDMPGLAALSLLARLDLGDCRLVKDCGLQALAGMAALQDLCLARCKGLTDGGMRWLASMPGITRLDLRECPGVTAAGAACLTALPGLVELSLGDCGPGRKGGEAGTDVMSVSGATPRSGAEGMVWGWGN</sequence>
<evidence type="ECO:0000313" key="3">
    <source>
        <dbReference type="EMBL" id="CAD7705432.1"/>
    </source>
</evidence>
<evidence type="ECO:0000259" key="2">
    <source>
        <dbReference type="Pfam" id="PF25372"/>
    </source>
</evidence>
<accession>A0A8S1JGJ2</accession>
<name>A0A8S1JGJ2_9CHLO</name>
<protein>
    <recommendedName>
        <fullName evidence="2">F-box/LRR-repeat protein 15-like leucin rich repeat domain-containing protein</fullName>
    </recommendedName>
</protein>
<dbReference type="GO" id="GO:0019005">
    <property type="term" value="C:SCF ubiquitin ligase complex"/>
    <property type="evidence" value="ECO:0007669"/>
    <property type="project" value="TreeGrafter"/>
</dbReference>
<dbReference type="EMBL" id="CAJHUC010003125">
    <property type="protein sequence ID" value="CAD7705432.1"/>
    <property type="molecule type" value="Genomic_DNA"/>
</dbReference>
<organism evidence="3 4">
    <name type="scientific">Ostreobium quekettii</name>
    <dbReference type="NCBI Taxonomy" id="121088"/>
    <lineage>
        <taxon>Eukaryota</taxon>
        <taxon>Viridiplantae</taxon>
        <taxon>Chlorophyta</taxon>
        <taxon>core chlorophytes</taxon>
        <taxon>Ulvophyceae</taxon>
        <taxon>TCBD clade</taxon>
        <taxon>Bryopsidales</taxon>
        <taxon>Ostreobineae</taxon>
        <taxon>Ostreobiaceae</taxon>
        <taxon>Ostreobium</taxon>
    </lineage>
</organism>
<dbReference type="AlphaFoldDB" id="A0A8S1JGJ2"/>
<dbReference type="OrthoDB" id="423607at2759"/>
<gene>
    <name evidence="3" type="ORF">OSTQU699_LOCUS10787</name>
</gene>
<dbReference type="SMART" id="SM00367">
    <property type="entry name" value="LRR_CC"/>
    <property type="match status" value="6"/>
</dbReference>
<keyword evidence="4" id="KW-1185">Reference proteome</keyword>
<dbReference type="Pfam" id="PF25372">
    <property type="entry name" value="DUF7885"/>
    <property type="match status" value="1"/>
</dbReference>
<dbReference type="GO" id="GO:0031146">
    <property type="term" value="P:SCF-dependent proteasomal ubiquitin-dependent protein catabolic process"/>
    <property type="evidence" value="ECO:0007669"/>
    <property type="project" value="TreeGrafter"/>
</dbReference>
<comment type="caution">
    <text evidence="3">The sequence shown here is derived from an EMBL/GenBank/DDBJ whole genome shotgun (WGS) entry which is preliminary data.</text>
</comment>
<proteinExistence type="predicted"/>
<feature type="domain" description="F-box/LRR-repeat protein 15-like leucin rich repeat" evidence="2">
    <location>
        <begin position="282"/>
        <end position="379"/>
    </location>
</feature>
<dbReference type="InterPro" id="IPR006553">
    <property type="entry name" value="Leu-rich_rpt_Cys-con_subtyp"/>
</dbReference>
<evidence type="ECO:0000256" key="1">
    <source>
        <dbReference type="ARBA" id="ARBA00004430"/>
    </source>
</evidence>
<dbReference type="Gene3D" id="3.80.10.10">
    <property type="entry name" value="Ribonuclease Inhibitor"/>
    <property type="match status" value="3"/>
</dbReference>
<comment type="subcellular location">
    <subcellularLocation>
        <location evidence="1">Cytoplasm</location>
        <location evidence="1">Cytoskeleton</location>
        <location evidence="1">Cilium axoneme</location>
    </subcellularLocation>
</comment>
<dbReference type="SUPFAM" id="SSF52047">
    <property type="entry name" value="RNI-like"/>
    <property type="match status" value="2"/>
</dbReference>
<dbReference type="InterPro" id="IPR057207">
    <property type="entry name" value="FBXL15_LRR"/>
</dbReference>
<reference evidence="3" key="1">
    <citation type="submission" date="2020-12" db="EMBL/GenBank/DDBJ databases">
        <authorList>
            <person name="Iha C."/>
        </authorList>
    </citation>
    <scope>NUCLEOTIDE SEQUENCE</scope>
</reference>
<evidence type="ECO:0000313" key="4">
    <source>
        <dbReference type="Proteomes" id="UP000708148"/>
    </source>
</evidence>
<dbReference type="InterPro" id="IPR032675">
    <property type="entry name" value="LRR_dom_sf"/>
</dbReference>